<proteinExistence type="predicted"/>
<feature type="signal peptide" evidence="1">
    <location>
        <begin position="1"/>
        <end position="17"/>
    </location>
</feature>
<dbReference type="PATRIC" id="fig|1217656.3.peg.2662"/>
<evidence type="ECO:0000313" key="2">
    <source>
        <dbReference type="EMBL" id="ENV16970.1"/>
    </source>
</evidence>
<feature type="chain" id="PRO_5004137020" description="Lipoprotein" evidence="1">
    <location>
        <begin position="18"/>
        <end position="117"/>
    </location>
</feature>
<gene>
    <name evidence="2" type="ORF">F964_02719</name>
</gene>
<evidence type="ECO:0008006" key="4">
    <source>
        <dbReference type="Google" id="ProtNLM"/>
    </source>
</evidence>
<protein>
    <recommendedName>
        <fullName evidence="4">Lipoprotein</fullName>
    </recommendedName>
</protein>
<evidence type="ECO:0000313" key="3">
    <source>
        <dbReference type="Proteomes" id="UP000013148"/>
    </source>
</evidence>
<dbReference type="AlphaFoldDB" id="N8YCC9"/>
<keyword evidence="3" id="KW-1185">Reference proteome</keyword>
<sequence length="117" mass="13256">MKKLLLLTILISGGACANCKDLNRIAEKKGIHYGTDYSFVVKGPKGHRAYFHSAPSDKCKYSKTYIVPNDSVIGYQEFSNDDHNWIYVMYGSKDRVYTSGWIKENDLKISGRISPVE</sequence>
<dbReference type="EMBL" id="APPJ01000011">
    <property type="protein sequence ID" value="ENV16970.1"/>
    <property type="molecule type" value="Genomic_DNA"/>
</dbReference>
<evidence type="ECO:0000256" key="1">
    <source>
        <dbReference type="SAM" id="SignalP"/>
    </source>
</evidence>
<keyword evidence="1" id="KW-0732">Signal</keyword>
<dbReference type="Proteomes" id="UP000013148">
    <property type="component" value="Unassembled WGS sequence"/>
</dbReference>
<comment type="caution">
    <text evidence="2">The sequence shown here is derived from an EMBL/GenBank/DDBJ whole genome shotgun (WGS) entry which is preliminary data.</text>
</comment>
<organism evidence="2 3">
    <name type="scientific">Acinetobacter guillouiae NIPH 991</name>
    <dbReference type="NCBI Taxonomy" id="1217656"/>
    <lineage>
        <taxon>Bacteria</taxon>
        <taxon>Pseudomonadati</taxon>
        <taxon>Pseudomonadota</taxon>
        <taxon>Gammaproteobacteria</taxon>
        <taxon>Moraxellales</taxon>
        <taxon>Moraxellaceae</taxon>
        <taxon>Acinetobacter</taxon>
    </lineage>
</organism>
<reference evidence="2 3" key="1">
    <citation type="submission" date="2013-02" db="EMBL/GenBank/DDBJ databases">
        <title>The Genome Sequence of Acinetobacter guillouiae NIPH 991.</title>
        <authorList>
            <consortium name="The Broad Institute Genome Sequencing Platform"/>
            <consortium name="The Broad Institute Genome Sequencing Center for Infectious Disease"/>
            <person name="Cerqueira G."/>
            <person name="Feldgarden M."/>
            <person name="Courvalin P."/>
            <person name="Perichon B."/>
            <person name="Grillot-Courvalin C."/>
            <person name="Clermont D."/>
            <person name="Rocha E."/>
            <person name="Yoon E.-J."/>
            <person name="Nemec A."/>
            <person name="Walker B."/>
            <person name="Young S.K."/>
            <person name="Zeng Q."/>
            <person name="Gargeya S."/>
            <person name="Fitzgerald M."/>
            <person name="Haas B."/>
            <person name="Abouelleil A."/>
            <person name="Alvarado L."/>
            <person name="Arachchi H.M."/>
            <person name="Berlin A.M."/>
            <person name="Chapman S.B."/>
            <person name="Dewar J."/>
            <person name="Goldberg J."/>
            <person name="Griggs A."/>
            <person name="Gujja S."/>
            <person name="Hansen M."/>
            <person name="Howarth C."/>
            <person name="Imamovic A."/>
            <person name="Larimer J."/>
            <person name="McCowan C."/>
            <person name="Murphy C."/>
            <person name="Neiman D."/>
            <person name="Pearson M."/>
            <person name="Priest M."/>
            <person name="Roberts A."/>
            <person name="Saif S."/>
            <person name="Shea T."/>
            <person name="Sisk P."/>
            <person name="Sykes S."/>
            <person name="Wortman J."/>
            <person name="Nusbaum C."/>
            <person name="Birren B."/>
        </authorList>
    </citation>
    <scope>NUCLEOTIDE SEQUENCE [LARGE SCALE GENOMIC DNA]</scope>
    <source>
        <strain evidence="2 3">NIPH 991</strain>
    </source>
</reference>
<dbReference type="PROSITE" id="PS51257">
    <property type="entry name" value="PROKAR_LIPOPROTEIN"/>
    <property type="match status" value="1"/>
</dbReference>
<name>N8YCC9_ACIGI</name>
<dbReference type="RefSeq" id="WP_004820895.1">
    <property type="nucleotide sequence ID" value="NZ_KB849456.1"/>
</dbReference>
<accession>N8YCC9</accession>
<dbReference type="HOGENOM" id="CLU_162448_0_0_6"/>
<dbReference type="eggNOG" id="ENOG5031TIU">
    <property type="taxonomic scope" value="Bacteria"/>
</dbReference>